<dbReference type="Proteomes" id="UP000682308">
    <property type="component" value="Unassembled WGS sequence"/>
</dbReference>
<dbReference type="EMBL" id="JAGTPG010000002">
    <property type="protein sequence ID" value="MBR8642194.1"/>
    <property type="molecule type" value="Genomic_DNA"/>
</dbReference>
<name>A0A941J7T8_9ACTN</name>
<evidence type="ECO:0000313" key="3">
    <source>
        <dbReference type="Proteomes" id="UP000682308"/>
    </source>
</evidence>
<evidence type="ECO:0008006" key="4">
    <source>
        <dbReference type="Google" id="ProtNLM"/>
    </source>
</evidence>
<organism evidence="2 3">
    <name type="scientific">Streptomyces tuirus</name>
    <dbReference type="NCBI Taxonomy" id="68278"/>
    <lineage>
        <taxon>Bacteria</taxon>
        <taxon>Bacillati</taxon>
        <taxon>Actinomycetota</taxon>
        <taxon>Actinomycetes</taxon>
        <taxon>Kitasatosporales</taxon>
        <taxon>Streptomycetaceae</taxon>
        <taxon>Streptomyces</taxon>
    </lineage>
</organism>
<feature type="chain" id="PRO_5039498158" description="Secreted protein" evidence="1">
    <location>
        <begin position="22"/>
        <end position="135"/>
    </location>
</feature>
<proteinExistence type="predicted"/>
<keyword evidence="1" id="KW-0732">Signal</keyword>
<protein>
    <recommendedName>
        <fullName evidence="4">Secreted protein</fullName>
    </recommendedName>
</protein>
<dbReference type="AlphaFoldDB" id="A0A941J7T8"/>
<keyword evidence="3" id="KW-1185">Reference proteome</keyword>
<accession>A0A941J7T8</accession>
<reference evidence="2 3" key="1">
    <citation type="submission" date="2021-04" db="EMBL/GenBank/DDBJ databases">
        <title>Characterization of the biosynthetic gene cluster of new lipopeptides with antitumor activity in the genome of the marine Streptomyces PHM034.</title>
        <authorList>
            <person name="Ceniceros A."/>
            <person name="Canedo L."/>
            <person name="Mendez C."/>
            <person name="Olano C."/>
            <person name="Schleissner C."/>
            <person name="Cuevas C."/>
            <person name="De La Calle F."/>
            <person name="Salas J.A."/>
        </authorList>
    </citation>
    <scope>NUCLEOTIDE SEQUENCE [LARGE SCALE GENOMIC DNA]</scope>
    <source>
        <strain evidence="2 3">PHM034</strain>
    </source>
</reference>
<comment type="caution">
    <text evidence="2">The sequence shown here is derived from an EMBL/GenBank/DDBJ whole genome shotgun (WGS) entry which is preliminary data.</text>
</comment>
<sequence length="135" mass="14022">MGTTLRTVTVALAAMALPAAATSTAAAETAADGDWTASYGTARAAGTSWTEPGTIFVRPLVIKGELENTGSDCYSAWIEFTQDLTPGLPAKNATQCGPGTTLVDYRLALPSVRTVSIKICRGSTDMADCGPVTWF</sequence>
<gene>
    <name evidence="2" type="ORF">KEF29_29855</name>
</gene>
<evidence type="ECO:0000313" key="2">
    <source>
        <dbReference type="EMBL" id="MBR8642194.1"/>
    </source>
</evidence>
<feature type="signal peptide" evidence="1">
    <location>
        <begin position="1"/>
        <end position="21"/>
    </location>
</feature>
<evidence type="ECO:0000256" key="1">
    <source>
        <dbReference type="SAM" id="SignalP"/>
    </source>
</evidence>